<dbReference type="GO" id="GO:0034647">
    <property type="term" value="F:histone H3K4me/H3K4me2/H3K4me3 demethylase activity"/>
    <property type="evidence" value="ECO:0007669"/>
    <property type="project" value="TreeGrafter"/>
</dbReference>
<sequence length="818" mass="91480">MVATPPNEEQLIGDLIVDTKELLRGIKEFQAVNAAEARGRPREAHNKRDHSRHRPRSPPSKRPTSVLKLVARYKGIAERFLARLAETEKRETQQLKRHGPDIQERETLEEATPEQETPEQETPEQETPEHEVSALPSQGHVAGQIPTERRLSKRRTGNSDLRFPCLPPQLGKNMVATIHQARTALLCHNVDERGYLILQVQECWDASELAQLLRGAEALDRDEIKGFALAQGDADCLHARVAADVSLNLCEMEGINTLLDAGPQCNRRPEIPGVNRPYWYVSGEPNTPATLHIEDGNTGSANLLLAGAEKHWIIIHRSSAEKLERCIRDQFPGSRGCSQFVRHHDIIVGPRWLEKRGIDFEIVCQKPGDVLVTLPGRVYHEVRNTGKNFAAAINYEFTDAPDDPTGYVWCENGERKCGRNVLTRQSFMPELADRTMDTEDETPLRNKRKQQDLGNTKKGCKRHATLARRPANSRLVQTSRPSCTPVPASASVPIQERLLNAVTSPAALDNCKALVQAWRSQSARIERAPDASDAIARLAASDRTMRLAQHRTRLDALHLKSAQYAQRLATKKRTLLEARCQVGVFIQDMFVKDVEFAFEYEDVTSFDGLSEAKMLALLQPVSYPKVNSYTPARGWPRPPSWPWEWEWPQDPTWAPPGACEACGVVECVCLAELPQNRHRIVDYGPKGRGVQARAALSGGLAFTAGDYIQELVGEVKPLGWSGGSYTSVDFKRPDACMTCRLNCEEKSNWVRLVNHACNPCAEMRVEIVLGKARLMLRARRDIWDSMEITIDYGKSFPKDVTCLCATCSESAASTKDSS</sequence>
<dbReference type="EMBL" id="PEJP01000090">
    <property type="protein sequence ID" value="RYO27760.1"/>
    <property type="molecule type" value="Genomic_DNA"/>
</dbReference>
<dbReference type="GO" id="GO:0000785">
    <property type="term" value="C:chromatin"/>
    <property type="evidence" value="ECO:0007669"/>
    <property type="project" value="TreeGrafter"/>
</dbReference>
<evidence type="ECO:0000256" key="1">
    <source>
        <dbReference type="ARBA" id="ARBA00022723"/>
    </source>
</evidence>
<dbReference type="AlphaFoldDB" id="A0A4V1WXG4"/>
<reference evidence="7" key="1">
    <citation type="journal article" date="2019" name="bioRxiv">
        <title>Genomics, evolutionary history and diagnostics of the Alternaria alternata species group including apple and Asian pear pathotypes.</title>
        <authorList>
            <person name="Armitage A.D."/>
            <person name="Cockerton H.M."/>
            <person name="Sreenivasaprasad S."/>
            <person name="Woodhall J.W."/>
            <person name="Lane C.R."/>
            <person name="Harrison R.J."/>
            <person name="Clarkson J.P."/>
        </authorList>
    </citation>
    <scope>NUCLEOTIDE SEQUENCE [LARGE SCALE GENOMIC DNA]</scope>
    <source>
        <strain evidence="7">RGR 97.0016</strain>
    </source>
</reference>
<keyword evidence="7" id="KW-1185">Reference proteome</keyword>
<dbReference type="PROSITE" id="PS51184">
    <property type="entry name" value="JMJC"/>
    <property type="match status" value="1"/>
</dbReference>
<gene>
    <name evidence="6" type="ORF">AA0113_g12249</name>
</gene>
<accession>A0A4V1WXG4</accession>
<comment type="caution">
    <text evidence="6">The sequence shown here is derived from an EMBL/GenBank/DDBJ whole genome shotgun (WGS) entry which is preliminary data.</text>
</comment>
<dbReference type="PROSITE" id="PS50280">
    <property type="entry name" value="SET"/>
    <property type="match status" value="1"/>
</dbReference>
<protein>
    <recommendedName>
        <fullName evidence="8">JmjC domain-containing protein</fullName>
    </recommendedName>
</protein>
<proteinExistence type="predicted"/>
<evidence type="ECO:0000313" key="6">
    <source>
        <dbReference type="EMBL" id="RYO27760.1"/>
    </source>
</evidence>
<dbReference type="InterPro" id="IPR046341">
    <property type="entry name" value="SET_dom_sf"/>
</dbReference>
<dbReference type="SUPFAM" id="SSF51197">
    <property type="entry name" value="Clavaminate synthase-like"/>
    <property type="match status" value="1"/>
</dbReference>
<feature type="compositionally biased region" description="Basic and acidic residues" evidence="3">
    <location>
        <begin position="37"/>
        <end position="46"/>
    </location>
</feature>
<evidence type="ECO:0000256" key="2">
    <source>
        <dbReference type="ARBA" id="ARBA00023004"/>
    </source>
</evidence>
<dbReference type="InterPro" id="IPR003347">
    <property type="entry name" value="JmjC_dom"/>
</dbReference>
<dbReference type="SMART" id="SM00317">
    <property type="entry name" value="SET"/>
    <property type="match status" value="1"/>
</dbReference>
<dbReference type="Pfam" id="PF00856">
    <property type="entry name" value="SET"/>
    <property type="match status" value="1"/>
</dbReference>
<feature type="region of interest" description="Disordered" evidence="3">
    <location>
        <begin position="89"/>
        <end position="164"/>
    </location>
</feature>
<dbReference type="SMART" id="SM00558">
    <property type="entry name" value="JmjC"/>
    <property type="match status" value="1"/>
</dbReference>
<evidence type="ECO:0000259" key="5">
    <source>
        <dbReference type="PROSITE" id="PS51184"/>
    </source>
</evidence>
<feature type="compositionally biased region" description="Basic residues" evidence="3">
    <location>
        <begin position="47"/>
        <end position="56"/>
    </location>
</feature>
<organism evidence="6 7">
    <name type="scientific">Alternaria arborescens</name>
    <dbReference type="NCBI Taxonomy" id="156630"/>
    <lineage>
        <taxon>Eukaryota</taxon>
        <taxon>Fungi</taxon>
        <taxon>Dikarya</taxon>
        <taxon>Ascomycota</taxon>
        <taxon>Pezizomycotina</taxon>
        <taxon>Dothideomycetes</taxon>
        <taxon>Pleosporomycetidae</taxon>
        <taxon>Pleosporales</taxon>
        <taxon>Pleosporineae</taxon>
        <taxon>Pleosporaceae</taxon>
        <taxon>Alternaria</taxon>
        <taxon>Alternaria sect. Alternaria</taxon>
    </lineage>
</organism>
<evidence type="ECO:0008006" key="8">
    <source>
        <dbReference type="Google" id="ProtNLM"/>
    </source>
</evidence>
<feature type="region of interest" description="Disordered" evidence="3">
    <location>
        <begin position="32"/>
        <end position="65"/>
    </location>
</feature>
<dbReference type="GO" id="GO:0046872">
    <property type="term" value="F:metal ion binding"/>
    <property type="evidence" value="ECO:0007669"/>
    <property type="project" value="UniProtKB-KW"/>
</dbReference>
<dbReference type="Proteomes" id="UP000293823">
    <property type="component" value="Unassembled WGS sequence"/>
</dbReference>
<dbReference type="InterPro" id="IPR001214">
    <property type="entry name" value="SET_dom"/>
</dbReference>
<keyword evidence="2" id="KW-0408">Iron</keyword>
<feature type="compositionally biased region" description="Basic and acidic residues" evidence="3">
    <location>
        <begin position="89"/>
        <end position="108"/>
    </location>
</feature>
<dbReference type="PANTHER" id="PTHR10694:SF33">
    <property type="entry name" value="LYSINE-SPECIFIC DEMETHYLASE 5"/>
    <property type="match status" value="1"/>
</dbReference>
<name>A0A4V1WXG4_9PLEO</name>
<dbReference type="GO" id="GO:0005634">
    <property type="term" value="C:nucleus"/>
    <property type="evidence" value="ECO:0007669"/>
    <property type="project" value="TreeGrafter"/>
</dbReference>
<evidence type="ECO:0000259" key="4">
    <source>
        <dbReference type="PROSITE" id="PS50280"/>
    </source>
</evidence>
<dbReference type="Pfam" id="PF02373">
    <property type="entry name" value="JmjC"/>
    <property type="match status" value="1"/>
</dbReference>
<feature type="region of interest" description="Disordered" evidence="3">
    <location>
        <begin position="433"/>
        <end position="463"/>
    </location>
</feature>
<keyword evidence="1" id="KW-0479">Metal-binding</keyword>
<dbReference type="Gene3D" id="2.60.120.650">
    <property type="entry name" value="Cupin"/>
    <property type="match status" value="1"/>
</dbReference>
<dbReference type="PANTHER" id="PTHR10694">
    <property type="entry name" value="LYSINE-SPECIFIC DEMETHYLASE"/>
    <property type="match status" value="1"/>
</dbReference>
<dbReference type="GO" id="GO:0006355">
    <property type="term" value="P:regulation of DNA-templated transcription"/>
    <property type="evidence" value="ECO:0007669"/>
    <property type="project" value="TreeGrafter"/>
</dbReference>
<feature type="domain" description="SET" evidence="4">
    <location>
        <begin position="666"/>
        <end position="793"/>
    </location>
</feature>
<dbReference type="SUPFAM" id="SSF82199">
    <property type="entry name" value="SET domain"/>
    <property type="match status" value="1"/>
</dbReference>
<dbReference type="Gene3D" id="2.170.270.10">
    <property type="entry name" value="SET domain"/>
    <property type="match status" value="1"/>
</dbReference>
<evidence type="ECO:0000313" key="7">
    <source>
        <dbReference type="Proteomes" id="UP000293823"/>
    </source>
</evidence>
<feature type="compositionally biased region" description="Acidic residues" evidence="3">
    <location>
        <begin position="109"/>
        <end position="126"/>
    </location>
</feature>
<dbReference type="OrthoDB" id="1678912at2759"/>
<evidence type="ECO:0000256" key="3">
    <source>
        <dbReference type="SAM" id="MobiDB-lite"/>
    </source>
</evidence>
<feature type="domain" description="JmjC" evidence="5">
    <location>
        <begin position="241"/>
        <end position="414"/>
    </location>
</feature>